<keyword evidence="3" id="KW-0540">Nuclease</keyword>
<name>A0ABS4NZE1_9BACL</name>
<dbReference type="InterPro" id="IPR034139">
    <property type="entry name" value="TOPRIM_OLD"/>
</dbReference>
<sequence length="578" mass="66724">MSLIVEQVRIRNFRSLKEVNVKLEPLTLLVGTNNSGKTSFLKALELVFGIDQKQIRKEDFYTDASTQLNSAQESNIDVLLIPVNQEGERVRTFNEAWSNYWGEALIRTDDNDFEHIPIRTIIGFNTSKRDFIIQRHVLSNWEENPKDWRQSFLLGEIPLEKMEKIPLLYLDAQRDIQKEMKNPLSFWGKLIADIDLDKEKIESIETDLMQLNKLILDSSSILSHLQKNLNYLNNVSFDEHKGVEITPVTRKVRDIQRGIDVLFSEFGTESFPLEYHGMGTRSWATLLTFRSYASWIEKVSKEEQMPFWCILALEEPESHLHPQAQRKILKQMTAFEGQKIISSHSPYIASLAPLNSIRHFSKNRAETIVSYVDMSKLSKEEIRKINREVMNTRGELLFSKTIILCEGETEEQALPIFFEAYFGYTPFELGVNIVGVGGKGKKYLPFLHVAEGLKINWLIFSDGEHDVLNELESALSLIDSSLTDSRVIYLENHENFEEYILANYPAEAKESIIDCDAKNEIHRMALSKMELSNEDILRKLKSGKTKYATMIADKITNSSDEEERVPEKIKQLFQKIKV</sequence>
<feature type="domain" description="Endonuclease GajA/Old nuclease/RecF-like AAA" evidence="1">
    <location>
        <begin position="165"/>
        <end position="349"/>
    </location>
</feature>
<gene>
    <name evidence="3" type="ORF">J2Z70_004973</name>
</gene>
<evidence type="ECO:0000313" key="3">
    <source>
        <dbReference type="EMBL" id="MBP2114789.1"/>
    </source>
</evidence>
<dbReference type="Gene3D" id="3.40.50.300">
    <property type="entry name" value="P-loop containing nucleotide triphosphate hydrolases"/>
    <property type="match status" value="1"/>
</dbReference>
<organism evidence="3 4">
    <name type="scientific">Paenibacillus silagei</name>
    <dbReference type="NCBI Taxonomy" id="1670801"/>
    <lineage>
        <taxon>Bacteria</taxon>
        <taxon>Bacillati</taxon>
        <taxon>Bacillota</taxon>
        <taxon>Bacilli</taxon>
        <taxon>Bacillales</taxon>
        <taxon>Paenibacillaceae</taxon>
        <taxon>Paenibacillus</taxon>
    </lineage>
</organism>
<dbReference type="Pfam" id="PF13175">
    <property type="entry name" value="AAA_15"/>
    <property type="match status" value="2"/>
</dbReference>
<comment type="caution">
    <text evidence="3">The sequence shown here is derived from an EMBL/GenBank/DDBJ whole genome shotgun (WGS) entry which is preliminary data.</text>
</comment>
<dbReference type="PANTHER" id="PTHR43581">
    <property type="entry name" value="ATP/GTP PHOSPHATASE"/>
    <property type="match status" value="1"/>
</dbReference>
<protein>
    <submittedName>
        <fullName evidence="3">ATP-dependent endonuclease of OLD family</fullName>
    </submittedName>
</protein>
<dbReference type="InterPro" id="IPR027417">
    <property type="entry name" value="P-loop_NTPase"/>
</dbReference>
<keyword evidence="4" id="KW-1185">Reference proteome</keyword>
<dbReference type="InterPro" id="IPR051396">
    <property type="entry name" value="Bact_Antivir_Def_Nuclease"/>
</dbReference>
<dbReference type="GO" id="GO:0004519">
    <property type="term" value="F:endonuclease activity"/>
    <property type="evidence" value="ECO:0007669"/>
    <property type="project" value="UniProtKB-KW"/>
</dbReference>
<evidence type="ECO:0000259" key="2">
    <source>
        <dbReference type="Pfam" id="PF20469"/>
    </source>
</evidence>
<feature type="domain" description="Endonuclease GajA/Old nuclease/RecF-like AAA" evidence="1">
    <location>
        <begin position="5"/>
        <end position="71"/>
    </location>
</feature>
<dbReference type="InterPro" id="IPR041685">
    <property type="entry name" value="AAA_GajA/Old/RecF-like"/>
</dbReference>
<feature type="domain" description="OLD protein-like TOPRIM" evidence="2">
    <location>
        <begin position="397"/>
        <end position="462"/>
    </location>
</feature>
<reference evidence="3 4" key="1">
    <citation type="submission" date="2021-03" db="EMBL/GenBank/DDBJ databases">
        <title>Genomic Encyclopedia of Type Strains, Phase IV (KMG-IV): sequencing the most valuable type-strain genomes for metagenomic binning, comparative biology and taxonomic classification.</title>
        <authorList>
            <person name="Goeker M."/>
        </authorList>
    </citation>
    <scope>NUCLEOTIDE SEQUENCE [LARGE SCALE GENOMIC DNA]</scope>
    <source>
        <strain evidence="3 4">DSM 101953</strain>
    </source>
</reference>
<accession>A0ABS4NZE1</accession>
<dbReference type="RefSeq" id="WP_209877516.1">
    <property type="nucleotide sequence ID" value="NZ_JAGGLV010000020.1"/>
</dbReference>
<keyword evidence="3" id="KW-0378">Hydrolase</keyword>
<dbReference type="SUPFAM" id="SSF52540">
    <property type="entry name" value="P-loop containing nucleoside triphosphate hydrolases"/>
    <property type="match status" value="1"/>
</dbReference>
<dbReference type="CDD" id="cd01026">
    <property type="entry name" value="TOPRIM_OLD"/>
    <property type="match status" value="1"/>
</dbReference>
<dbReference type="PANTHER" id="PTHR43581:SF4">
    <property type="entry name" value="ATP_GTP PHOSPHATASE"/>
    <property type="match status" value="1"/>
</dbReference>
<proteinExistence type="predicted"/>
<dbReference type="EMBL" id="JAGGLV010000020">
    <property type="protein sequence ID" value="MBP2114789.1"/>
    <property type="molecule type" value="Genomic_DNA"/>
</dbReference>
<keyword evidence="3" id="KW-0255">Endonuclease</keyword>
<evidence type="ECO:0000313" key="4">
    <source>
        <dbReference type="Proteomes" id="UP000773462"/>
    </source>
</evidence>
<dbReference type="Proteomes" id="UP000773462">
    <property type="component" value="Unassembled WGS sequence"/>
</dbReference>
<evidence type="ECO:0000259" key="1">
    <source>
        <dbReference type="Pfam" id="PF13175"/>
    </source>
</evidence>
<dbReference type="Pfam" id="PF20469">
    <property type="entry name" value="OLD-like_TOPRIM"/>
    <property type="match status" value="1"/>
</dbReference>